<gene>
    <name evidence="1" type="ORF">SIN8267_01346</name>
</gene>
<dbReference type="EMBL" id="CAKLPX010000001">
    <property type="protein sequence ID" value="CAH0991244.1"/>
    <property type="molecule type" value="Genomic_DNA"/>
</dbReference>
<comment type="caution">
    <text evidence="1">The sequence shown here is derived from an EMBL/GenBank/DDBJ whole genome shotgun (WGS) entry which is preliminary data.</text>
</comment>
<dbReference type="Proteomes" id="UP000838100">
    <property type="component" value="Unassembled WGS sequence"/>
</dbReference>
<keyword evidence="2" id="KW-1185">Reference proteome</keyword>
<evidence type="ECO:0000313" key="1">
    <source>
        <dbReference type="EMBL" id="CAH0991244.1"/>
    </source>
</evidence>
<organism evidence="1 2">
    <name type="scientific">Sinobacterium norvegicum</name>
    <dbReference type="NCBI Taxonomy" id="1641715"/>
    <lineage>
        <taxon>Bacteria</taxon>
        <taxon>Pseudomonadati</taxon>
        <taxon>Pseudomonadota</taxon>
        <taxon>Gammaproteobacteria</taxon>
        <taxon>Cellvibrionales</taxon>
        <taxon>Spongiibacteraceae</taxon>
        <taxon>Sinobacterium</taxon>
    </lineage>
</organism>
<reference evidence="1" key="1">
    <citation type="submission" date="2021-12" db="EMBL/GenBank/DDBJ databases">
        <authorList>
            <person name="Rodrigo-Torres L."/>
            <person name="Arahal R. D."/>
            <person name="Lucena T."/>
        </authorList>
    </citation>
    <scope>NUCLEOTIDE SEQUENCE</scope>
    <source>
        <strain evidence="1">CECT 8267</strain>
    </source>
</reference>
<evidence type="ECO:0000313" key="2">
    <source>
        <dbReference type="Proteomes" id="UP000838100"/>
    </source>
</evidence>
<dbReference type="RefSeq" id="WP_237443901.1">
    <property type="nucleotide sequence ID" value="NZ_CAKLPX010000001.1"/>
</dbReference>
<protein>
    <submittedName>
        <fullName evidence="1">Uncharacterized protein</fullName>
    </submittedName>
</protein>
<accession>A0ABM9ADG9</accession>
<name>A0ABM9ADG9_9GAMM</name>
<proteinExistence type="predicted"/>
<sequence>MATLIFQLHILQWHKGQRSAAEQAARAATPTRYAIDQQPQYFVLDSACVIDQHGDDTANSIYPNGRIHTAMLKDGSIRLDRFIIRPEQQGPTLYYSDNKHKPIAIGTLNNGWLEAVYHHRYAVEQDNEIFWLYEQVTLNAACVEDYHRDYFLKNTPVLQFQADNQEG</sequence>